<dbReference type="Pfam" id="PF00092">
    <property type="entry name" value="VWA"/>
    <property type="match status" value="1"/>
</dbReference>
<reference evidence="12" key="1">
    <citation type="submission" date="2020-03" db="EMBL/GenBank/DDBJ databases">
        <title>Studies in the Genomics of Life Span.</title>
        <authorList>
            <person name="Glass D."/>
        </authorList>
    </citation>
    <scope>NUCLEOTIDE SEQUENCE</scope>
    <source>
        <strain evidence="12">SUZIE</strain>
        <tissue evidence="12">Muscle</tissue>
    </source>
</reference>
<dbReference type="PANTHER" id="PTHR16059">
    <property type="entry name" value="ANTHRAX TOXIN RECEPTOR"/>
    <property type="match status" value="1"/>
</dbReference>
<feature type="chain" id="PRO_5041419623" evidence="10">
    <location>
        <begin position="27"/>
        <end position="539"/>
    </location>
</feature>
<evidence type="ECO:0000256" key="7">
    <source>
        <dbReference type="ARBA" id="ARBA00023136"/>
    </source>
</evidence>
<feature type="domain" description="VWFA" evidence="11">
    <location>
        <begin position="75"/>
        <end position="248"/>
    </location>
</feature>
<evidence type="ECO:0000256" key="4">
    <source>
        <dbReference type="ARBA" id="ARBA00022723"/>
    </source>
</evidence>
<dbReference type="Proteomes" id="UP001166674">
    <property type="component" value="Unassembled WGS sequence"/>
</dbReference>
<dbReference type="SUPFAM" id="SSF53300">
    <property type="entry name" value="vWA-like"/>
    <property type="match status" value="1"/>
</dbReference>
<evidence type="ECO:0000256" key="2">
    <source>
        <dbReference type="ARBA" id="ARBA00008095"/>
    </source>
</evidence>
<dbReference type="Gene3D" id="3.40.50.410">
    <property type="entry name" value="von Willebrand factor, type A domain"/>
    <property type="match status" value="1"/>
</dbReference>
<dbReference type="PROSITE" id="PS50234">
    <property type="entry name" value="VWFA"/>
    <property type="match status" value="1"/>
</dbReference>
<dbReference type="InterPro" id="IPR008400">
    <property type="entry name" value="Anthrax_toxin_rcpt_extracel"/>
</dbReference>
<proteinExistence type="inferred from homology"/>
<gene>
    <name evidence="12" type="ORF">SUZIE_151170</name>
</gene>
<dbReference type="FunFam" id="3.40.50.410:FF:000024">
    <property type="entry name" value="Anthrax toxin receptor"/>
    <property type="match status" value="1"/>
</dbReference>
<evidence type="ECO:0000256" key="10">
    <source>
        <dbReference type="SAM" id="SignalP"/>
    </source>
</evidence>
<dbReference type="CDD" id="cd01474">
    <property type="entry name" value="vWA_ATR"/>
    <property type="match status" value="1"/>
</dbReference>
<dbReference type="GO" id="GO:0009986">
    <property type="term" value="C:cell surface"/>
    <property type="evidence" value="ECO:0007669"/>
    <property type="project" value="TreeGrafter"/>
</dbReference>
<keyword evidence="13" id="KW-1185">Reference proteome</keyword>
<evidence type="ECO:0000256" key="5">
    <source>
        <dbReference type="ARBA" id="ARBA00022729"/>
    </source>
</evidence>
<evidence type="ECO:0000313" key="13">
    <source>
        <dbReference type="Proteomes" id="UP001166674"/>
    </source>
</evidence>
<keyword evidence="3 9" id="KW-0812">Transmembrane</keyword>
<evidence type="ECO:0000259" key="11">
    <source>
        <dbReference type="PROSITE" id="PS50234"/>
    </source>
</evidence>
<dbReference type="GO" id="GO:0005886">
    <property type="term" value="C:plasma membrane"/>
    <property type="evidence" value="ECO:0007669"/>
    <property type="project" value="TreeGrafter"/>
</dbReference>
<dbReference type="GO" id="GO:0046872">
    <property type="term" value="F:metal ion binding"/>
    <property type="evidence" value="ECO:0007669"/>
    <property type="project" value="UniProtKB-KW"/>
</dbReference>
<evidence type="ECO:0000313" key="12">
    <source>
        <dbReference type="EMBL" id="MBZ3879084.1"/>
    </source>
</evidence>
<feature type="region of interest" description="Disordered" evidence="8">
    <location>
        <begin position="516"/>
        <end position="539"/>
    </location>
</feature>
<dbReference type="InterPro" id="IPR002035">
    <property type="entry name" value="VWF_A"/>
</dbReference>
<keyword evidence="6 9" id="KW-1133">Transmembrane helix</keyword>
<evidence type="ECO:0000256" key="8">
    <source>
        <dbReference type="SAM" id="MobiDB-lite"/>
    </source>
</evidence>
<comment type="similarity">
    <text evidence="2">Belongs to the ATR family.</text>
</comment>
<evidence type="ECO:0000256" key="9">
    <source>
        <dbReference type="SAM" id="Phobius"/>
    </source>
</evidence>
<dbReference type="InterPro" id="IPR036465">
    <property type="entry name" value="vWFA_dom_sf"/>
</dbReference>
<feature type="signal peptide" evidence="10">
    <location>
        <begin position="1"/>
        <end position="26"/>
    </location>
</feature>
<keyword evidence="7 9" id="KW-0472">Membrane</keyword>
<evidence type="ECO:0000256" key="3">
    <source>
        <dbReference type="ARBA" id="ARBA00022692"/>
    </source>
</evidence>
<dbReference type="SMART" id="SM00327">
    <property type="entry name" value="VWA"/>
    <property type="match status" value="1"/>
</dbReference>
<dbReference type="GO" id="GO:0004888">
    <property type="term" value="F:transmembrane signaling receptor activity"/>
    <property type="evidence" value="ECO:0007669"/>
    <property type="project" value="TreeGrafter"/>
</dbReference>
<accession>A0AA41MWH4</accession>
<protein>
    <submittedName>
        <fullName evidence="12">Anthrax toxin receptor-like</fullName>
    </submittedName>
</protein>
<dbReference type="Pfam" id="PF05587">
    <property type="entry name" value="Anth_Ig"/>
    <property type="match status" value="1"/>
</dbReference>
<keyword evidence="5 10" id="KW-0732">Signal</keyword>
<comment type="caution">
    <text evidence="12">The sequence shown here is derived from an EMBL/GenBank/DDBJ whole genome shotgun (WGS) entry which is preliminary data.</text>
</comment>
<dbReference type="EMBL" id="JAATJV010347188">
    <property type="protein sequence ID" value="MBZ3879084.1"/>
    <property type="molecule type" value="Genomic_DNA"/>
</dbReference>
<keyword evidence="4" id="KW-0479">Metal-binding</keyword>
<dbReference type="PANTHER" id="PTHR16059:SF16">
    <property type="entry name" value="ANTHRAX TOXIN RECEPTOR-LIKE"/>
    <property type="match status" value="1"/>
</dbReference>
<name>A0AA41MWH4_SCICA</name>
<comment type="subcellular location">
    <subcellularLocation>
        <location evidence="1">Membrane</location>
        <topology evidence="1">Single-pass type I membrane protein</topology>
    </subcellularLocation>
</comment>
<sequence length="539" mass="60665">MVIHSPQVPCIALFLLLLLPPSLLSAGSLQYHGSGWRVFHHLGKGSRSYHHRHSPGTRHRWYPRQAEKDCQGAFDLYFILDKSGSVNNNWIYIYSLVEDLVNKFKNPNMRMSFVLYSGDAETLMPLTADRKEIEKGLKKLEKVVPTGQTFMQEGFKLVNKQIEKVNSENRDKKPASMIIALTDGTLLPTPFEETKQQANKSRNLGAVVYTVGVLDYQKKQMIAVADSPDHMFGVDSGFEGLKGIVDPLASKTCIEITSVEASTRCAGASYDVFITGQGFQNAKSKDQIICRFKFNNKINIDKTPTSFNDTSIICPGPVISQPYQKVFLEVSLNNGESFLGNELNITSTNCGVSSSIGNTITIIEKTYDLRFLALLPLLLLLPLLMYCCWRLCYKRRCSNFALIKPQCGRIPCSSKIVLQPSRECLYFKEPPCSPRICLEPSRECFPTPQELYTSGICLQPARECFSMPQTLCTPKIFLKPSRDCLSLNNYPQCRHLPPRYSQSPFSMLPLLPPSARKSIESLGHPYRPQPTSKRCKTKD</sequence>
<evidence type="ECO:0000256" key="1">
    <source>
        <dbReference type="ARBA" id="ARBA00004479"/>
    </source>
</evidence>
<keyword evidence="12" id="KW-0675">Receptor</keyword>
<feature type="transmembrane region" description="Helical" evidence="9">
    <location>
        <begin position="369"/>
        <end position="389"/>
    </location>
</feature>
<evidence type="ECO:0000256" key="6">
    <source>
        <dbReference type="ARBA" id="ARBA00022989"/>
    </source>
</evidence>
<dbReference type="AlphaFoldDB" id="A0AA41MWH4"/>
<organism evidence="12 13">
    <name type="scientific">Sciurus carolinensis</name>
    <name type="common">Eastern gray squirrel</name>
    <dbReference type="NCBI Taxonomy" id="30640"/>
    <lineage>
        <taxon>Eukaryota</taxon>
        <taxon>Metazoa</taxon>
        <taxon>Chordata</taxon>
        <taxon>Craniata</taxon>
        <taxon>Vertebrata</taxon>
        <taxon>Euteleostomi</taxon>
        <taxon>Mammalia</taxon>
        <taxon>Eutheria</taxon>
        <taxon>Euarchontoglires</taxon>
        <taxon>Glires</taxon>
        <taxon>Rodentia</taxon>
        <taxon>Sciuromorpha</taxon>
        <taxon>Sciuridae</taxon>
        <taxon>Sciurinae</taxon>
        <taxon>Sciurini</taxon>
        <taxon>Sciurus</taxon>
    </lineage>
</organism>